<dbReference type="CDD" id="cd23399">
    <property type="entry name" value="beta-trefoil_ABD_ABFB"/>
    <property type="match status" value="1"/>
</dbReference>
<keyword evidence="2" id="KW-1133">Transmembrane helix</keyword>
<keyword evidence="2" id="KW-0472">Membrane</keyword>
<gene>
    <name evidence="4" type="ORF">G9272_12050</name>
</gene>
<feature type="region of interest" description="Disordered" evidence="1">
    <location>
        <begin position="56"/>
        <end position="147"/>
    </location>
</feature>
<dbReference type="AlphaFoldDB" id="A0A6M4WK30"/>
<accession>A0A6M4WK30</accession>
<evidence type="ECO:0000256" key="1">
    <source>
        <dbReference type="SAM" id="MobiDB-lite"/>
    </source>
</evidence>
<evidence type="ECO:0000313" key="5">
    <source>
        <dbReference type="Proteomes" id="UP000502665"/>
    </source>
</evidence>
<reference evidence="4" key="1">
    <citation type="submission" date="2020-03" db="EMBL/GenBank/DDBJ databases">
        <title>Molecular networking-based the target discovery of potent antiproliferative macrolactams: 5/6/7/16 polycyclic ansamycins and glycosylated trienomycin from Streptomyces cacaoi subsp. asoensis.</title>
        <authorList>
            <person name="Liu L.-L."/>
        </authorList>
    </citation>
    <scope>NUCLEOTIDE SEQUENCE [LARGE SCALE GENOMIC DNA]</scope>
    <source>
        <strain evidence="4">H2S5</strain>
    </source>
</reference>
<dbReference type="SUPFAM" id="SSF110221">
    <property type="entry name" value="AbfB domain"/>
    <property type="match status" value="1"/>
</dbReference>
<evidence type="ECO:0000256" key="2">
    <source>
        <dbReference type="SAM" id="Phobius"/>
    </source>
</evidence>
<name>A0A6M4WK30_9ACTN</name>
<organism evidence="4 5">
    <name type="scientific">Streptomyces asoensis</name>
    <dbReference type="NCBI Taxonomy" id="249586"/>
    <lineage>
        <taxon>Bacteria</taxon>
        <taxon>Bacillati</taxon>
        <taxon>Actinomycetota</taxon>
        <taxon>Actinomycetes</taxon>
        <taxon>Kitasatosporales</taxon>
        <taxon>Streptomycetaceae</taxon>
        <taxon>Streptomyces</taxon>
    </lineage>
</organism>
<protein>
    <submittedName>
        <fullName evidence="4">Alpha-L-arabinofuranosidase</fullName>
    </submittedName>
</protein>
<feature type="transmembrane region" description="Helical" evidence="2">
    <location>
        <begin position="31"/>
        <end position="51"/>
    </location>
</feature>
<feature type="region of interest" description="Disordered" evidence="1">
    <location>
        <begin position="1"/>
        <end position="27"/>
    </location>
</feature>
<dbReference type="InterPro" id="IPR036195">
    <property type="entry name" value="AbfB_ABD_sf"/>
</dbReference>
<keyword evidence="5" id="KW-1185">Reference proteome</keyword>
<dbReference type="EMBL" id="CP049838">
    <property type="protein sequence ID" value="QJT00950.1"/>
    <property type="molecule type" value="Genomic_DNA"/>
</dbReference>
<evidence type="ECO:0000313" key="4">
    <source>
        <dbReference type="EMBL" id="QJT00950.1"/>
    </source>
</evidence>
<proteinExistence type="predicted"/>
<keyword evidence="2" id="KW-0812">Transmembrane</keyword>
<dbReference type="GO" id="GO:0046373">
    <property type="term" value="P:L-arabinose metabolic process"/>
    <property type="evidence" value="ECO:0007669"/>
    <property type="project" value="InterPro"/>
</dbReference>
<dbReference type="InterPro" id="IPR007934">
    <property type="entry name" value="AbfB_ABD"/>
</dbReference>
<feature type="domain" description="Alpha-L-arabinofuranosidase B arabinose-binding" evidence="3">
    <location>
        <begin position="144"/>
        <end position="273"/>
    </location>
</feature>
<evidence type="ECO:0000259" key="3">
    <source>
        <dbReference type="Pfam" id="PF05270"/>
    </source>
</evidence>
<sequence>MPDNKSRPSQEQPWENGWAPDTSRAPGTRRLWLAGGLAVATIVACVTAIALNDKPVDDKSEAGQGQTLSDDETGGGLISFATPSASGSTTPTGKKSTTASASASPKTSSSPEAQGSSTPHAPASPAASSTTKPSTPKPAATQRSVRSVNYPDRYWHVSGGLVKLDQVGGSESREDSTFTVVKGLADSSCSTFVTADGRYLRHRDFVLRAERNDGSTLFKQDATFCAVPSSYSSGAVMLESVNYPGRFLRHKNFALRLDAYGYGSNHREDFSFNLVDGLA</sequence>
<dbReference type="Pfam" id="PF05270">
    <property type="entry name" value="AbfB"/>
    <property type="match status" value="1"/>
</dbReference>
<feature type="compositionally biased region" description="Low complexity" evidence="1">
    <location>
        <begin position="81"/>
        <end position="141"/>
    </location>
</feature>
<dbReference type="GO" id="GO:0046556">
    <property type="term" value="F:alpha-L-arabinofuranosidase activity"/>
    <property type="evidence" value="ECO:0007669"/>
    <property type="project" value="InterPro"/>
</dbReference>
<dbReference type="RefSeq" id="WP_171396559.1">
    <property type="nucleotide sequence ID" value="NZ_CP049838.1"/>
</dbReference>
<dbReference type="Gene3D" id="2.80.10.50">
    <property type="match status" value="1"/>
</dbReference>
<dbReference type="Proteomes" id="UP000502665">
    <property type="component" value="Chromosome"/>
</dbReference>